<reference evidence="1 2" key="1">
    <citation type="submission" date="2016-10" db="EMBL/GenBank/DDBJ databases">
        <authorList>
            <person name="de Groot N.N."/>
        </authorList>
    </citation>
    <scope>NUCLEOTIDE SEQUENCE [LARGE SCALE GENOMIC DNA]</scope>
    <source>
        <strain evidence="1 2">CGMCC 1.3430</strain>
    </source>
</reference>
<gene>
    <name evidence="1" type="ORF">SAMN04488051_103392</name>
</gene>
<dbReference type="STRING" id="152573.SAMN04488051_103392"/>
<evidence type="ECO:0000313" key="1">
    <source>
        <dbReference type="EMBL" id="SEA48264.1"/>
    </source>
</evidence>
<dbReference type="Proteomes" id="UP000198773">
    <property type="component" value="Unassembled WGS sequence"/>
</dbReference>
<sequence length="486" mass="55134">MIIQKISALLMTGMLSVGLLPADELTLERVQLQLEHPANGSLLKMPEQPYLLVSGFNQYQRWLSLVDTENYNVSSLPIPESAQFFSKAQLAGFELPQLVFWGIDGLYRMSLPDGEYQQLLAVSSVHRVLDSVRLRQRTFTLDLGSELADFFIPDFTSSHLLRQNADGSFRHYELQLPSRIQSWQSNRLDYQPRRPFVVDTNGNGRKDLLVVDQGRFWAFEQAVDGSFAVQPKALEWPVPLSDERALDQRSDAGRSYQGQQMDRLFDVRDMNGDGLPDLVMEREQLADALDRSTEYRIHFGRLSEQGLTFAAEPDTRVKTDNVPIDVVIGDFNGNGRQDFYIPNTNIGVGTIVRVLLRGNANLDVDFFLMNEQGHYGSRADLRQQARVDVSISNVRFDLPLFQLADLTGSGQQHLLVGESGRLRLYSPDSSRLFSRRSERLELDVPRDSSRVLITDLTGNGKDDLVLPFDAQDKQEHSNQLHLIFSR</sequence>
<keyword evidence="2" id="KW-1185">Reference proteome</keyword>
<proteinExistence type="predicted"/>
<name>A0A1H4BJP1_ALKAM</name>
<accession>A0A1H4BJP1</accession>
<evidence type="ECO:0000313" key="2">
    <source>
        <dbReference type="Proteomes" id="UP000198773"/>
    </source>
</evidence>
<dbReference type="SUPFAM" id="SSF69318">
    <property type="entry name" value="Integrin alpha N-terminal domain"/>
    <property type="match status" value="1"/>
</dbReference>
<dbReference type="InterPro" id="IPR028994">
    <property type="entry name" value="Integrin_alpha_N"/>
</dbReference>
<dbReference type="AlphaFoldDB" id="A0A1H4BJP1"/>
<dbReference type="EMBL" id="FNRM01000003">
    <property type="protein sequence ID" value="SEA48264.1"/>
    <property type="molecule type" value="Genomic_DNA"/>
</dbReference>
<organism evidence="1 2">
    <name type="scientific">Alkalimonas amylolytica</name>
    <dbReference type="NCBI Taxonomy" id="152573"/>
    <lineage>
        <taxon>Bacteria</taxon>
        <taxon>Pseudomonadati</taxon>
        <taxon>Pseudomonadota</taxon>
        <taxon>Gammaproteobacteria</taxon>
        <taxon>Alkalimonas</taxon>
    </lineage>
</organism>
<protein>
    <submittedName>
        <fullName evidence="1">Repeat domain-containing protein</fullName>
    </submittedName>
</protein>
<dbReference type="RefSeq" id="WP_091341745.1">
    <property type="nucleotide sequence ID" value="NZ_FNRM01000003.1"/>
</dbReference>
<dbReference type="OrthoDB" id="7054769at2"/>